<feature type="transmembrane region" description="Helical" evidence="1">
    <location>
        <begin position="53"/>
        <end position="79"/>
    </location>
</feature>
<dbReference type="AlphaFoldDB" id="A0A218Z0Y0"/>
<dbReference type="OrthoDB" id="3517436at2759"/>
<keyword evidence="3" id="KW-1185">Reference proteome</keyword>
<reference evidence="2 3" key="1">
    <citation type="submission" date="2017-04" db="EMBL/GenBank/DDBJ databases">
        <title>Draft genome sequence of Marssonina coronaria NL1: causal agent of apple blotch.</title>
        <authorList>
            <person name="Cheng Q."/>
        </authorList>
    </citation>
    <scope>NUCLEOTIDE SEQUENCE [LARGE SCALE GENOMIC DNA]</scope>
    <source>
        <strain evidence="2 3">NL1</strain>
    </source>
</reference>
<dbReference type="InParanoid" id="A0A218Z0Y0"/>
<organism evidence="2 3">
    <name type="scientific">Diplocarpon coronariae</name>
    <dbReference type="NCBI Taxonomy" id="2795749"/>
    <lineage>
        <taxon>Eukaryota</taxon>
        <taxon>Fungi</taxon>
        <taxon>Dikarya</taxon>
        <taxon>Ascomycota</taxon>
        <taxon>Pezizomycotina</taxon>
        <taxon>Leotiomycetes</taxon>
        <taxon>Helotiales</taxon>
        <taxon>Drepanopezizaceae</taxon>
        <taxon>Diplocarpon</taxon>
    </lineage>
</organism>
<keyword evidence="1" id="KW-0472">Membrane</keyword>
<keyword evidence="1" id="KW-0812">Transmembrane</keyword>
<protein>
    <submittedName>
        <fullName evidence="2">Uncharacterized protein</fullName>
    </submittedName>
</protein>
<evidence type="ECO:0000256" key="1">
    <source>
        <dbReference type="SAM" id="Phobius"/>
    </source>
</evidence>
<proteinExistence type="predicted"/>
<keyword evidence="1" id="KW-1133">Transmembrane helix</keyword>
<evidence type="ECO:0000313" key="3">
    <source>
        <dbReference type="Proteomes" id="UP000242519"/>
    </source>
</evidence>
<accession>A0A218Z0Y0</accession>
<comment type="caution">
    <text evidence="2">The sequence shown here is derived from an EMBL/GenBank/DDBJ whole genome shotgun (WGS) entry which is preliminary data.</text>
</comment>
<sequence length="121" mass="14605">MQFSECAYRLQELKCDTVLSTETRRECFALGMCVVQPTNLVKLQMIFDVFWEILWACRLVTISAITGWMVILLITANYYQPYRPMTLDRVFWYIEDFDFTNRIRGALDEIDDWYNRHFVDY</sequence>
<evidence type="ECO:0000313" key="2">
    <source>
        <dbReference type="EMBL" id="OWP01422.1"/>
    </source>
</evidence>
<name>A0A218Z0Y0_9HELO</name>
<dbReference type="EMBL" id="MZNU01000279">
    <property type="protein sequence ID" value="OWP01422.1"/>
    <property type="molecule type" value="Genomic_DNA"/>
</dbReference>
<dbReference type="Proteomes" id="UP000242519">
    <property type="component" value="Unassembled WGS sequence"/>
</dbReference>
<gene>
    <name evidence="2" type="ORF">B2J93_2832</name>
</gene>